<sequence>MPTSKPHQFNAINFQHGGASGTPLAVGLLTTNLSGLVSRPFFHIKSDPQ</sequence>
<evidence type="ECO:0000313" key="1">
    <source>
        <dbReference type="EMBL" id="SKA98199.1"/>
    </source>
</evidence>
<keyword evidence="2" id="KW-1185">Reference proteome</keyword>
<name>A0A1T4Y8T6_9BACT</name>
<evidence type="ECO:0000313" key="2">
    <source>
        <dbReference type="Proteomes" id="UP000190774"/>
    </source>
</evidence>
<organism evidence="1 2">
    <name type="scientific">Prosthecobacter debontii</name>
    <dbReference type="NCBI Taxonomy" id="48467"/>
    <lineage>
        <taxon>Bacteria</taxon>
        <taxon>Pseudomonadati</taxon>
        <taxon>Verrucomicrobiota</taxon>
        <taxon>Verrucomicrobiia</taxon>
        <taxon>Verrucomicrobiales</taxon>
        <taxon>Verrucomicrobiaceae</taxon>
        <taxon>Prosthecobacter</taxon>
    </lineage>
</organism>
<proteinExistence type="predicted"/>
<dbReference type="AlphaFoldDB" id="A0A1T4Y8T6"/>
<dbReference type="EMBL" id="FUYE01000008">
    <property type="protein sequence ID" value="SKA98199.1"/>
    <property type="molecule type" value="Genomic_DNA"/>
</dbReference>
<dbReference type="Proteomes" id="UP000190774">
    <property type="component" value="Unassembled WGS sequence"/>
</dbReference>
<protein>
    <submittedName>
        <fullName evidence="1">Uncharacterized protein</fullName>
    </submittedName>
</protein>
<dbReference type="STRING" id="48467.SAMN02745166_02705"/>
<reference evidence="2" key="1">
    <citation type="submission" date="2017-02" db="EMBL/GenBank/DDBJ databases">
        <authorList>
            <person name="Varghese N."/>
            <person name="Submissions S."/>
        </authorList>
    </citation>
    <scope>NUCLEOTIDE SEQUENCE [LARGE SCALE GENOMIC DNA]</scope>
    <source>
        <strain evidence="2">ATCC 700200</strain>
    </source>
</reference>
<gene>
    <name evidence="1" type="ORF">SAMN02745166_02705</name>
</gene>
<accession>A0A1T4Y8T6</accession>